<comment type="similarity">
    <text evidence="2">Belongs to the aldehyde dehydrogenase family.</text>
</comment>
<dbReference type="Proteomes" id="UP001218218">
    <property type="component" value="Unassembled WGS sequence"/>
</dbReference>
<dbReference type="FunFam" id="3.40.309.10:FF:000004">
    <property type="entry name" value="Succinate-semialdehyde dehydrogenase I"/>
    <property type="match status" value="1"/>
</dbReference>
<protein>
    <submittedName>
        <fullName evidence="5">Aldehyde dehydrogenase domain-containing protein</fullName>
    </submittedName>
</protein>
<evidence type="ECO:0000256" key="1">
    <source>
        <dbReference type="ARBA" id="ARBA00005176"/>
    </source>
</evidence>
<comment type="caution">
    <text evidence="5">The sequence shown here is derived from an EMBL/GenBank/DDBJ whole genome shotgun (WGS) entry which is preliminary data.</text>
</comment>
<feature type="non-terminal residue" evidence="5">
    <location>
        <position position="152"/>
    </location>
</feature>
<evidence type="ECO:0000256" key="3">
    <source>
        <dbReference type="ARBA" id="ARBA00023002"/>
    </source>
</evidence>
<dbReference type="InterPro" id="IPR016163">
    <property type="entry name" value="Ald_DH_C"/>
</dbReference>
<evidence type="ECO:0000259" key="4">
    <source>
        <dbReference type="Pfam" id="PF00171"/>
    </source>
</evidence>
<dbReference type="AlphaFoldDB" id="A0AAD7AN64"/>
<dbReference type="InterPro" id="IPR016161">
    <property type="entry name" value="Ald_DH/histidinol_DH"/>
</dbReference>
<keyword evidence="6" id="KW-1185">Reference proteome</keyword>
<dbReference type="SUPFAM" id="SSF53720">
    <property type="entry name" value="ALDH-like"/>
    <property type="match status" value="1"/>
</dbReference>
<dbReference type="GO" id="GO:0009450">
    <property type="term" value="P:gamma-aminobutyric acid catabolic process"/>
    <property type="evidence" value="ECO:0007669"/>
    <property type="project" value="TreeGrafter"/>
</dbReference>
<evidence type="ECO:0000313" key="5">
    <source>
        <dbReference type="EMBL" id="KAJ7362918.1"/>
    </source>
</evidence>
<name>A0AAD7AN64_9AGAR</name>
<dbReference type="InterPro" id="IPR050740">
    <property type="entry name" value="Aldehyde_DH_Superfamily"/>
</dbReference>
<gene>
    <name evidence="5" type="ORF">DFH08DRAFT_666028</name>
</gene>
<accession>A0AAD7AN64</accession>
<evidence type="ECO:0000313" key="6">
    <source>
        <dbReference type="Proteomes" id="UP001218218"/>
    </source>
</evidence>
<comment type="pathway">
    <text evidence="1">Amino-acid degradation; 4-aminobutanoate degradation.</text>
</comment>
<dbReference type="GO" id="GO:0005737">
    <property type="term" value="C:cytoplasm"/>
    <property type="evidence" value="ECO:0007669"/>
    <property type="project" value="TreeGrafter"/>
</dbReference>
<dbReference type="GO" id="GO:0004777">
    <property type="term" value="F:succinate-semialdehyde dehydrogenase (NAD+) activity"/>
    <property type="evidence" value="ECO:0007669"/>
    <property type="project" value="TreeGrafter"/>
</dbReference>
<keyword evidence="3" id="KW-0560">Oxidoreductase</keyword>
<feature type="non-terminal residue" evidence="5">
    <location>
        <position position="1"/>
    </location>
</feature>
<feature type="domain" description="Aldehyde dehydrogenase" evidence="4">
    <location>
        <begin position="1"/>
        <end position="152"/>
    </location>
</feature>
<dbReference type="InterPro" id="IPR015590">
    <property type="entry name" value="Aldehyde_DH_dom"/>
</dbReference>
<dbReference type="PANTHER" id="PTHR43353">
    <property type="entry name" value="SUCCINATE-SEMIALDEHYDE DEHYDROGENASE, MITOCHONDRIAL"/>
    <property type="match status" value="1"/>
</dbReference>
<dbReference type="EMBL" id="JARIHO010000004">
    <property type="protein sequence ID" value="KAJ7362918.1"/>
    <property type="molecule type" value="Genomic_DNA"/>
</dbReference>
<evidence type="ECO:0000256" key="2">
    <source>
        <dbReference type="ARBA" id="ARBA00009986"/>
    </source>
</evidence>
<reference evidence="5" key="1">
    <citation type="submission" date="2023-03" db="EMBL/GenBank/DDBJ databases">
        <title>Massive genome expansion in bonnet fungi (Mycena s.s.) driven by repeated elements and novel gene families across ecological guilds.</title>
        <authorList>
            <consortium name="Lawrence Berkeley National Laboratory"/>
            <person name="Harder C.B."/>
            <person name="Miyauchi S."/>
            <person name="Viragh M."/>
            <person name="Kuo A."/>
            <person name="Thoen E."/>
            <person name="Andreopoulos B."/>
            <person name="Lu D."/>
            <person name="Skrede I."/>
            <person name="Drula E."/>
            <person name="Henrissat B."/>
            <person name="Morin E."/>
            <person name="Kohler A."/>
            <person name="Barry K."/>
            <person name="LaButti K."/>
            <person name="Morin E."/>
            <person name="Salamov A."/>
            <person name="Lipzen A."/>
            <person name="Mereny Z."/>
            <person name="Hegedus B."/>
            <person name="Baldrian P."/>
            <person name="Stursova M."/>
            <person name="Weitz H."/>
            <person name="Taylor A."/>
            <person name="Grigoriev I.V."/>
            <person name="Nagy L.G."/>
            <person name="Martin F."/>
            <person name="Kauserud H."/>
        </authorList>
    </citation>
    <scope>NUCLEOTIDE SEQUENCE</scope>
    <source>
        <strain evidence="5">CBHHK002</strain>
    </source>
</reference>
<dbReference type="Pfam" id="PF00171">
    <property type="entry name" value="Aldedh"/>
    <property type="match status" value="1"/>
</dbReference>
<dbReference type="PANTHER" id="PTHR43353:SF5">
    <property type="entry name" value="SUCCINATE-SEMIALDEHYDE DEHYDROGENASE, MITOCHONDRIAL"/>
    <property type="match status" value="1"/>
</dbReference>
<dbReference type="Gene3D" id="3.40.309.10">
    <property type="entry name" value="Aldehyde Dehydrogenase, Chain A, domain 2"/>
    <property type="match status" value="1"/>
</dbReference>
<organism evidence="5 6">
    <name type="scientific">Mycena albidolilacea</name>
    <dbReference type="NCBI Taxonomy" id="1033008"/>
    <lineage>
        <taxon>Eukaryota</taxon>
        <taxon>Fungi</taxon>
        <taxon>Dikarya</taxon>
        <taxon>Basidiomycota</taxon>
        <taxon>Agaricomycotina</taxon>
        <taxon>Agaricomycetes</taxon>
        <taxon>Agaricomycetidae</taxon>
        <taxon>Agaricales</taxon>
        <taxon>Marasmiineae</taxon>
        <taxon>Mycenaceae</taxon>
        <taxon>Mycena</taxon>
    </lineage>
</organism>
<proteinExistence type="inferred from homology"/>
<sequence length="152" mass="16126">FNDGNIDHAVAATIICKFHGMGQTCVCANRIYVQSSVYAEFASRLAKEVASFKVGNGLDESTTHGPLIHVRALEKVQAHVDDAVKLGAQVLVGGTSIPGTAFFNPTVLSDIPTSARINSEETFGPLAALDKFETEEEVIKLANSTDVGLTGY</sequence>